<evidence type="ECO:0000259" key="7">
    <source>
        <dbReference type="SMART" id="SM00853"/>
    </source>
</evidence>
<organism evidence="9 10">
    <name type="scientific">Caulifigura coniformis</name>
    <dbReference type="NCBI Taxonomy" id="2527983"/>
    <lineage>
        <taxon>Bacteria</taxon>
        <taxon>Pseudomonadati</taxon>
        <taxon>Planctomycetota</taxon>
        <taxon>Planctomycetia</taxon>
        <taxon>Planctomycetales</taxon>
        <taxon>Planctomycetaceae</taxon>
        <taxon>Caulifigura</taxon>
    </lineage>
</organism>
<dbReference type="Gene3D" id="3.30.230.10">
    <property type="match status" value="1"/>
</dbReference>
<dbReference type="PANTHER" id="PTHR10073">
    <property type="entry name" value="DNA MISMATCH REPAIR PROTEIN MLH, PMS, MUTL"/>
    <property type="match status" value="1"/>
</dbReference>
<dbReference type="InterPro" id="IPR036890">
    <property type="entry name" value="HATPase_C_sf"/>
</dbReference>
<proteinExistence type="inferred from homology"/>
<evidence type="ECO:0000313" key="10">
    <source>
        <dbReference type="Proteomes" id="UP000315700"/>
    </source>
</evidence>
<dbReference type="InterPro" id="IPR014721">
    <property type="entry name" value="Ribsml_uS5_D2-typ_fold_subgr"/>
</dbReference>
<dbReference type="GO" id="GO:0030983">
    <property type="term" value="F:mismatched DNA binding"/>
    <property type="evidence" value="ECO:0007669"/>
    <property type="project" value="InterPro"/>
</dbReference>
<dbReference type="InterPro" id="IPR042120">
    <property type="entry name" value="MutL_C_dimsub"/>
</dbReference>
<dbReference type="GO" id="GO:0006298">
    <property type="term" value="P:mismatch repair"/>
    <property type="evidence" value="ECO:0007669"/>
    <property type="project" value="UniProtKB-UniRule"/>
</dbReference>
<dbReference type="SUPFAM" id="SSF55874">
    <property type="entry name" value="ATPase domain of HSP90 chaperone/DNA topoisomerase II/histidine kinase"/>
    <property type="match status" value="1"/>
</dbReference>
<dbReference type="FunFam" id="3.30.565.10:FF:000003">
    <property type="entry name" value="DNA mismatch repair endonuclease MutL"/>
    <property type="match status" value="1"/>
</dbReference>
<dbReference type="RefSeq" id="WP_145034261.1">
    <property type="nucleotide sequence ID" value="NZ_CP036271.1"/>
</dbReference>
<accession>A0A517SL45</accession>
<sequence>MSSAHTEAAPRIRKLSTALVNKIAAGEVIERPASVVKELLENAIDAGATRIDIECQQGGAELIRIVDDGCGIHPEDIELAITAHATSKLADADDLFRVQTMGFRGEALASISEVSSFRLRTRPADLEMGTEITVEGGVMTAPRPCGAPAGTQIDVRQLFLNTPVRRKFLKSQATEFAHISEQFTRLSLAQPRIHFTLRHNDKLVFELPAVDDLGDRIEQVFGTELRGRMIPIEGDQAGLRLWGFTGHPDESRATRKAQYLFVNGRWIQDRTVQHALTEAYRGLMMVGRQPVCFLFLEVPPDEVDVNVHPTKAEVRFVDPQRLYRLVLSSIRRKFLGLNFESPLQPTAGRSTLAAGAPVLSPELPLFSPSPSTQPPRTAYDSLVEERQRSEFAAWAKSHLETAPPREGIEDLEAAAAALEHRPSDHSPSVWPAPASQTTDLSPGGPPAPRPVTDLPGPDPVPASRSDEDLPRAMQVLDCYLVVETGDAVTLIDQHALHERIMYEQLRRRVLEGRMEVQRLLMPVLAELTPREVGLLLDQTEVLSELGLEVSSLGGRSVGISAYPVLLRRADPVELVRAVVEQIEQAGQKLTRRDLIDSLLHMMACKAAIKAGQRLTSEEIDSLLAQRHLVDDAHHCPHGRPTALTLSRAELDRQFGRLG</sequence>
<dbReference type="SUPFAM" id="SSF118116">
    <property type="entry name" value="DNA mismatch repair protein MutL"/>
    <property type="match status" value="1"/>
</dbReference>
<keyword evidence="10" id="KW-1185">Reference proteome</keyword>
<evidence type="ECO:0000256" key="5">
    <source>
        <dbReference type="HAMAP-Rule" id="MF_00149"/>
    </source>
</evidence>
<dbReference type="OrthoDB" id="9763467at2"/>
<dbReference type="InterPro" id="IPR002099">
    <property type="entry name" value="MutL/Mlh/PMS"/>
</dbReference>
<dbReference type="GO" id="GO:0140664">
    <property type="term" value="F:ATP-dependent DNA damage sensor activity"/>
    <property type="evidence" value="ECO:0007669"/>
    <property type="project" value="InterPro"/>
</dbReference>
<dbReference type="InterPro" id="IPR042121">
    <property type="entry name" value="MutL_C_regsub"/>
</dbReference>
<comment type="function">
    <text evidence="5">This protein is involved in the repair of mismatches in DNA. It is required for dam-dependent methyl-directed DNA mismatch repair. May act as a 'molecular matchmaker', a protein that promotes the formation of a stable complex between two or more DNA-binding proteins in an ATP-dependent manner without itself being part of a final effector complex.</text>
</comment>
<dbReference type="Pfam" id="PF13589">
    <property type="entry name" value="HATPase_c_3"/>
    <property type="match status" value="1"/>
</dbReference>
<feature type="domain" description="MutL C-terminal dimerisation" evidence="7">
    <location>
        <begin position="471"/>
        <end position="614"/>
    </location>
</feature>
<dbReference type="Pfam" id="PF08676">
    <property type="entry name" value="MutL_C"/>
    <property type="match status" value="1"/>
</dbReference>
<comment type="similarity">
    <text evidence="1 5">Belongs to the DNA mismatch repair MutL/HexB family.</text>
</comment>
<protein>
    <recommendedName>
        <fullName evidence="2 5">DNA mismatch repair protein MutL</fullName>
    </recommendedName>
</protein>
<evidence type="ECO:0000259" key="8">
    <source>
        <dbReference type="SMART" id="SM01340"/>
    </source>
</evidence>
<dbReference type="InterPro" id="IPR013507">
    <property type="entry name" value="DNA_mismatch_S5_2-like"/>
</dbReference>
<dbReference type="InterPro" id="IPR014790">
    <property type="entry name" value="MutL_C"/>
</dbReference>
<dbReference type="CDD" id="cd00782">
    <property type="entry name" value="MutL_Trans"/>
    <property type="match status" value="1"/>
</dbReference>
<dbReference type="NCBIfam" id="TIGR00585">
    <property type="entry name" value="mutl"/>
    <property type="match status" value="1"/>
</dbReference>
<evidence type="ECO:0000256" key="3">
    <source>
        <dbReference type="ARBA" id="ARBA00022763"/>
    </source>
</evidence>
<evidence type="ECO:0000256" key="6">
    <source>
        <dbReference type="SAM" id="MobiDB-lite"/>
    </source>
</evidence>
<dbReference type="GO" id="GO:0005524">
    <property type="term" value="F:ATP binding"/>
    <property type="evidence" value="ECO:0007669"/>
    <property type="project" value="InterPro"/>
</dbReference>
<evidence type="ECO:0000313" key="9">
    <source>
        <dbReference type="EMBL" id="QDT56845.1"/>
    </source>
</evidence>
<dbReference type="Gene3D" id="3.30.565.10">
    <property type="entry name" value="Histidine kinase-like ATPase, C-terminal domain"/>
    <property type="match status" value="1"/>
</dbReference>
<dbReference type="SMART" id="SM00853">
    <property type="entry name" value="MutL_C"/>
    <property type="match status" value="1"/>
</dbReference>
<dbReference type="PANTHER" id="PTHR10073:SF12">
    <property type="entry name" value="DNA MISMATCH REPAIR PROTEIN MLH1"/>
    <property type="match status" value="1"/>
</dbReference>
<dbReference type="KEGG" id="ccos:Pan44_49050"/>
<gene>
    <name evidence="5 9" type="primary">mutL</name>
    <name evidence="9" type="ORF">Pan44_49050</name>
</gene>
<dbReference type="Gene3D" id="3.30.1540.20">
    <property type="entry name" value="MutL, C-terminal domain, dimerisation subdomain"/>
    <property type="match status" value="1"/>
</dbReference>
<feature type="region of interest" description="Disordered" evidence="6">
    <location>
        <begin position="418"/>
        <end position="467"/>
    </location>
</feature>
<name>A0A517SL45_9PLAN</name>
<dbReference type="Pfam" id="PF01119">
    <property type="entry name" value="DNA_mis_repair"/>
    <property type="match status" value="1"/>
</dbReference>
<dbReference type="Proteomes" id="UP000315700">
    <property type="component" value="Chromosome"/>
</dbReference>
<dbReference type="GO" id="GO:0016887">
    <property type="term" value="F:ATP hydrolysis activity"/>
    <property type="evidence" value="ECO:0007669"/>
    <property type="project" value="InterPro"/>
</dbReference>
<dbReference type="InParanoid" id="A0A517SL45"/>
<dbReference type="InterPro" id="IPR020667">
    <property type="entry name" value="DNA_mismatch_repair_MutL"/>
</dbReference>
<dbReference type="HAMAP" id="MF_00149">
    <property type="entry name" value="DNA_mis_repair"/>
    <property type="match status" value="1"/>
</dbReference>
<dbReference type="CDD" id="cd16926">
    <property type="entry name" value="HATPase_MutL-MLH-PMS-like"/>
    <property type="match status" value="1"/>
</dbReference>
<dbReference type="Gene3D" id="3.30.1370.100">
    <property type="entry name" value="MutL, C-terminal domain, regulatory subdomain"/>
    <property type="match status" value="1"/>
</dbReference>
<dbReference type="InterPro" id="IPR014762">
    <property type="entry name" value="DNA_mismatch_repair_CS"/>
</dbReference>
<dbReference type="PROSITE" id="PS00058">
    <property type="entry name" value="DNA_MISMATCH_REPAIR_1"/>
    <property type="match status" value="1"/>
</dbReference>
<keyword evidence="3 5" id="KW-0227">DNA damage</keyword>
<evidence type="ECO:0000256" key="1">
    <source>
        <dbReference type="ARBA" id="ARBA00006082"/>
    </source>
</evidence>
<reference evidence="9 10" key="1">
    <citation type="submission" date="2019-02" db="EMBL/GenBank/DDBJ databases">
        <title>Deep-cultivation of Planctomycetes and their phenomic and genomic characterization uncovers novel biology.</title>
        <authorList>
            <person name="Wiegand S."/>
            <person name="Jogler M."/>
            <person name="Boedeker C."/>
            <person name="Pinto D."/>
            <person name="Vollmers J."/>
            <person name="Rivas-Marin E."/>
            <person name="Kohn T."/>
            <person name="Peeters S.H."/>
            <person name="Heuer A."/>
            <person name="Rast P."/>
            <person name="Oberbeckmann S."/>
            <person name="Bunk B."/>
            <person name="Jeske O."/>
            <person name="Meyerdierks A."/>
            <person name="Storesund J.E."/>
            <person name="Kallscheuer N."/>
            <person name="Luecker S."/>
            <person name="Lage O.M."/>
            <person name="Pohl T."/>
            <person name="Merkel B.J."/>
            <person name="Hornburger P."/>
            <person name="Mueller R.-W."/>
            <person name="Bruemmer F."/>
            <person name="Labrenz M."/>
            <person name="Spormann A.M."/>
            <person name="Op den Camp H."/>
            <person name="Overmann J."/>
            <person name="Amann R."/>
            <person name="Jetten M.S.M."/>
            <person name="Mascher T."/>
            <person name="Medema M.H."/>
            <person name="Devos D.P."/>
            <person name="Kaster A.-K."/>
            <person name="Ovreas L."/>
            <person name="Rohde M."/>
            <person name="Galperin M.Y."/>
            <person name="Jogler C."/>
        </authorList>
    </citation>
    <scope>NUCLEOTIDE SEQUENCE [LARGE SCALE GENOMIC DNA]</scope>
    <source>
        <strain evidence="9 10">Pan44</strain>
    </source>
</reference>
<dbReference type="FunCoup" id="A0A517SL45">
    <property type="interactions" value="230"/>
</dbReference>
<feature type="region of interest" description="Disordered" evidence="6">
    <location>
        <begin position="363"/>
        <end position="382"/>
    </location>
</feature>
<dbReference type="AlphaFoldDB" id="A0A517SL45"/>
<dbReference type="InterPro" id="IPR020568">
    <property type="entry name" value="Ribosomal_Su5_D2-typ_SF"/>
</dbReference>
<dbReference type="InterPro" id="IPR037198">
    <property type="entry name" value="MutL_C_sf"/>
</dbReference>
<dbReference type="EMBL" id="CP036271">
    <property type="protein sequence ID" value="QDT56845.1"/>
    <property type="molecule type" value="Genomic_DNA"/>
</dbReference>
<feature type="domain" description="DNA mismatch repair protein S5" evidence="8">
    <location>
        <begin position="217"/>
        <end position="335"/>
    </location>
</feature>
<dbReference type="InterPro" id="IPR038973">
    <property type="entry name" value="MutL/Mlh/Pms-like"/>
</dbReference>
<evidence type="ECO:0000256" key="4">
    <source>
        <dbReference type="ARBA" id="ARBA00023204"/>
    </source>
</evidence>
<evidence type="ECO:0000256" key="2">
    <source>
        <dbReference type="ARBA" id="ARBA00021975"/>
    </source>
</evidence>
<dbReference type="SMART" id="SM01340">
    <property type="entry name" value="DNA_mis_repair"/>
    <property type="match status" value="1"/>
</dbReference>
<dbReference type="GO" id="GO:0032300">
    <property type="term" value="C:mismatch repair complex"/>
    <property type="evidence" value="ECO:0007669"/>
    <property type="project" value="InterPro"/>
</dbReference>
<dbReference type="SUPFAM" id="SSF54211">
    <property type="entry name" value="Ribosomal protein S5 domain 2-like"/>
    <property type="match status" value="1"/>
</dbReference>
<keyword evidence="4 5" id="KW-0234">DNA repair</keyword>